<keyword evidence="3" id="KW-0479">Metal-binding</keyword>
<dbReference type="InterPro" id="IPR041891">
    <property type="entry name" value="Alpha_CA_prokaryot-like"/>
</dbReference>
<dbReference type="GO" id="GO:0004089">
    <property type="term" value="F:carbonate dehydratase activity"/>
    <property type="evidence" value="ECO:0007669"/>
    <property type="project" value="UniProtKB-EC"/>
</dbReference>
<evidence type="ECO:0000313" key="8">
    <source>
        <dbReference type="EMBL" id="RRR70958.1"/>
    </source>
</evidence>
<evidence type="ECO:0000256" key="1">
    <source>
        <dbReference type="ARBA" id="ARBA00010718"/>
    </source>
</evidence>
<keyword evidence="4" id="KW-0862">Zinc</keyword>
<dbReference type="AlphaFoldDB" id="A0A426TYB4"/>
<dbReference type="Pfam" id="PF00194">
    <property type="entry name" value="Carb_anhydrase"/>
    <property type="match status" value="1"/>
</dbReference>
<evidence type="ECO:0000313" key="9">
    <source>
        <dbReference type="Proteomes" id="UP000280307"/>
    </source>
</evidence>
<dbReference type="GO" id="GO:0008270">
    <property type="term" value="F:zinc ion binding"/>
    <property type="evidence" value="ECO:0007669"/>
    <property type="project" value="InterPro"/>
</dbReference>
<evidence type="ECO:0000256" key="5">
    <source>
        <dbReference type="ARBA" id="ARBA00023239"/>
    </source>
</evidence>
<dbReference type="InterPro" id="IPR001148">
    <property type="entry name" value="CA_dom"/>
</dbReference>
<dbReference type="PANTHER" id="PTHR18952">
    <property type="entry name" value="CARBONIC ANHYDRASE"/>
    <property type="match status" value="1"/>
</dbReference>
<gene>
    <name evidence="8" type="ORF">EI684_12285</name>
</gene>
<evidence type="ECO:0000256" key="2">
    <source>
        <dbReference type="ARBA" id="ARBA00012925"/>
    </source>
</evidence>
<feature type="domain" description="Alpha-carbonic anhydrase" evidence="7">
    <location>
        <begin position="32"/>
        <end position="255"/>
    </location>
</feature>
<evidence type="ECO:0000256" key="6">
    <source>
        <dbReference type="ARBA" id="ARBA00048348"/>
    </source>
</evidence>
<evidence type="ECO:0000256" key="4">
    <source>
        <dbReference type="ARBA" id="ARBA00022833"/>
    </source>
</evidence>
<organism evidence="8 9">
    <name type="scientific">Candidatus Viridilinea halotolerans</name>
    <dbReference type="NCBI Taxonomy" id="2491704"/>
    <lineage>
        <taxon>Bacteria</taxon>
        <taxon>Bacillati</taxon>
        <taxon>Chloroflexota</taxon>
        <taxon>Chloroflexia</taxon>
        <taxon>Chloroflexales</taxon>
        <taxon>Chloroflexineae</taxon>
        <taxon>Oscillochloridaceae</taxon>
        <taxon>Candidatus Viridilinea</taxon>
    </lineage>
</organism>
<comment type="similarity">
    <text evidence="1">Belongs to the alpha-carbonic anhydrase family.</text>
</comment>
<dbReference type="EMBL" id="RSAS01000481">
    <property type="protein sequence ID" value="RRR70958.1"/>
    <property type="molecule type" value="Genomic_DNA"/>
</dbReference>
<dbReference type="Gene3D" id="3.10.200.10">
    <property type="entry name" value="Alpha carbonic anhydrase"/>
    <property type="match status" value="1"/>
</dbReference>
<dbReference type="PROSITE" id="PS51144">
    <property type="entry name" value="ALPHA_CA_2"/>
    <property type="match status" value="1"/>
</dbReference>
<dbReference type="Proteomes" id="UP000280307">
    <property type="component" value="Unassembled WGS sequence"/>
</dbReference>
<accession>A0A426TYB4</accession>
<proteinExistence type="inferred from homology"/>
<protein>
    <recommendedName>
        <fullName evidence="2">carbonic anhydrase</fullName>
        <ecNumber evidence="2">4.2.1.1</ecNumber>
    </recommendedName>
</protein>
<dbReference type="EC" id="4.2.1.1" evidence="2"/>
<keyword evidence="5" id="KW-0456">Lyase</keyword>
<dbReference type="SUPFAM" id="SSF51069">
    <property type="entry name" value="Carbonic anhydrase"/>
    <property type="match status" value="1"/>
</dbReference>
<sequence>MLRSFMVRTVGLVLHGLLLINCTRIATARERVPWSYHGDTGPALWGQLCPAYALSACGLEQSPIDIPSDAPLNHTNLSFAYVPAPLAIINSGCTIQVNYAPGSTITLDGTSYTLVQFHFHHRSEHTVDGQHSALELHLVHKSATGALAVVGVLLEEGAEHAAYAPIFQHIPSQPGAAISAPAINIDAAALLPASRAYWHYNGSLTTPPCTEGVSWVVMREPVQISASQIAAFTAAYQNNERPVQAMNHRRFITTPSMLIATMQSIKAKRLCEP</sequence>
<dbReference type="PANTHER" id="PTHR18952:SF265">
    <property type="entry name" value="CARBONIC ANHYDRASE"/>
    <property type="match status" value="1"/>
</dbReference>
<dbReference type="InterPro" id="IPR023561">
    <property type="entry name" value="Carbonic_anhydrase_a-class"/>
</dbReference>
<name>A0A426TYB4_9CHLR</name>
<comment type="caution">
    <text evidence="8">The sequence shown here is derived from an EMBL/GenBank/DDBJ whole genome shotgun (WGS) entry which is preliminary data.</text>
</comment>
<dbReference type="InterPro" id="IPR036398">
    <property type="entry name" value="CA_dom_sf"/>
</dbReference>
<dbReference type="SMART" id="SM01057">
    <property type="entry name" value="Carb_anhydrase"/>
    <property type="match status" value="1"/>
</dbReference>
<evidence type="ECO:0000256" key="3">
    <source>
        <dbReference type="ARBA" id="ARBA00022723"/>
    </source>
</evidence>
<comment type="catalytic activity">
    <reaction evidence="6">
        <text>hydrogencarbonate + H(+) = CO2 + H2O</text>
        <dbReference type="Rhea" id="RHEA:10748"/>
        <dbReference type="ChEBI" id="CHEBI:15377"/>
        <dbReference type="ChEBI" id="CHEBI:15378"/>
        <dbReference type="ChEBI" id="CHEBI:16526"/>
        <dbReference type="ChEBI" id="CHEBI:17544"/>
        <dbReference type="EC" id="4.2.1.1"/>
    </reaction>
</comment>
<evidence type="ECO:0000259" key="7">
    <source>
        <dbReference type="PROSITE" id="PS51144"/>
    </source>
</evidence>
<dbReference type="CDD" id="cd03124">
    <property type="entry name" value="alpha_CA_prokaryotic_like"/>
    <property type="match status" value="1"/>
</dbReference>
<reference evidence="8 9" key="1">
    <citation type="submission" date="2018-12" db="EMBL/GenBank/DDBJ databases">
        <title>Genome Sequence of Candidatus Viridilinea halotolerans isolated from saline sulfide-rich spring.</title>
        <authorList>
            <person name="Grouzdev D.S."/>
            <person name="Burganskaya E.I."/>
            <person name="Krutkina M.S."/>
            <person name="Sukhacheva M.V."/>
            <person name="Gorlenko V.M."/>
        </authorList>
    </citation>
    <scope>NUCLEOTIDE SEQUENCE [LARGE SCALE GENOMIC DNA]</scope>
    <source>
        <strain evidence="8">Chok-6</strain>
    </source>
</reference>